<evidence type="ECO:0000259" key="5">
    <source>
        <dbReference type="Pfam" id="PF03088"/>
    </source>
</evidence>
<dbReference type="GO" id="GO:0012505">
    <property type="term" value="C:endomembrane system"/>
    <property type="evidence" value="ECO:0007669"/>
    <property type="project" value="TreeGrafter"/>
</dbReference>
<dbReference type="SUPFAM" id="SSF63829">
    <property type="entry name" value="Calcium-dependent phosphotriesterase"/>
    <property type="match status" value="1"/>
</dbReference>
<evidence type="ECO:0000256" key="1">
    <source>
        <dbReference type="ARBA" id="ARBA00009191"/>
    </source>
</evidence>
<dbReference type="EMBL" id="UXSR01000276">
    <property type="protein sequence ID" value="VDD75912.1"/>
    <property type="molecule type" value="Genomic_DNA"/>
</dbReference>
<dbReference type="InterPro" id="IPR011042">
    <property type="entry name" value="6-blade_b-propeller_TolB-like"/>
</dbReference>
<accession>A0A0R3U5C2</accession>
<keyword evidence="7" id="KW-1185">Reference proteome</keyword>
<evidence type="ECO:0000313" key="6">
    <source>
        <dbReference type="EMBL" id="VDD75912.1"/>
    </source>
</evidence>
<dbReference type="PANTHER" id="PTHR10426:SF88">
    <property type="entry name" value="ADIPOCYTE PLASMA MEMBRANE-ASSOCIATED PROTEIN HEMOMUCIN-RELATED"/>
    <property type="match status" value="1"/>
</dbReference>
<comment type="similarity">
    <text evidence="1">Belongs to the strictosidine synthase family.</text>
</comment>
<dbReference type="STRING" id="53468.A0A0R3U5C2"/>
<evidence type="ECO:0000256" key="3">
    <source>
        <dbReference type="ARBA" id="ARBA00023180"/>
    </source>
</evidence>
<dbReference type="OrthoDB" id="5307922at2759"/>
<dbReference type="PANTHER" id="PTHR10426">
    <property type="entry name" value="STRICTOSIDINE SYNTHASE-RELATED"/>
    <property type="match status" value="1"/>
</dbReference>
<name>A0A0R3U5C2_MESCO</name>
<evidence type="ECO:0000313" key="7">
    <source>
        <dbReference type="Proteomes" id="UP000267029"/>
    </source>
</evidence>
<proteinExistence type="inferred from homology"/>
<organism evidence="6 7">
    <name type="scientific">Mesocestoides corti</name>
    <name type="common">Flatworm</name>
    <dbReference type="NCBI Taxonomy" id="53468"/>
    <lineage>
        <taxon>Eukaryota</taxon>
        <taxon>Metazoa</taxon>
        <taxon>Spiralia</taxon>
        <taxon>Lophotrochozoa</taxon>
        <taxon>Platyhelminthes</taxon>
        <taxon>Cestoda</taxon>
        <taxon>Eucestoda</taxon>
        <taxon>Cyclophyllidea</taxon>
        <taxon>Mesocestoididae</taxon>
        <taxon>Mesocestoides</taxon>
    </lineage>
</organism>
<sequence>MSEKEQPKIELPKTPKPSPRFCQCSSLIFVILLAAIGLAIWLEYCVPSSIDPIEFHLPPPPQLSGKFMLNNRLSAVEEMFAGAFDGPVSTAFVRGMQYTGTANGTLVRTDAKGAHIYGPLVASCENSPCSRPLGLRYDAPRNRLVIADAYLGVCSVDQTTGVVQRIFPFPGDTSFKVTFFFDLDVLPDGRIVVSEVSTKYALHEFTKNVVEGRPTGHLLLIDPVKRKWQVLMSGLYLATGVQLHTDGRSVLLGESGMSRVWRIALDGSGASQFGPILPGHPTNVRASPRGGYWVPMTVSRHKSAPHMLDLLGRWPKLRANIFKVSSSSR</sequence>
<feature type="transmembrane region" description="Helical" evidence="4">
    <location>
        <begin position="21"/>
        <end position="42"/>
    </location>
</feature>
<dbReference type="Pfam" id="PF03088">
    <property type="entry name" value="Str_synth"/>
    <property type="match status" value="1"/>
</dbReference>
<evidence type="ECO:0000256" key="4">
    <source>
        <dbReference type="SAM" id="Phobius"/>
    </source>
</evidence>
<dbReference type="InterPro" id="IPR018119">
    <property type="entry name" value="Strictosidine_synth_cons-reg"/>
</dbReference>
<keyword evidence="3" id="KW-0325">Glycoprotein</keyword>
<keyword evidence="4" id="KW-1133">Transmembrane helix</keyword>
<dbReference type="Proteomes" id="UP000267029">
    <property type="component" value="Unassembled WGS sequence"/>
</dbReference>
<keyword evidence="4" id="KW-0472">Membrane</keyword>
<dbReference type="Gene3D" id="2.120.10.30">
    <property type="entry name" value="TolB, C-terminal domain"/>
    <property type="match status" value="1"/>
</dbReference>
<keyword evidence="2" id="KW-0597">Phosphoprotein</keyword>
<protein>
    <recommendedName>
        <fullName evidence="5">Strictosidine synthase conserved region domain-containing protein</fullName>
    </recommendedName>
</protein>
<feature type="domain" description="Strictosidine synthase conserved region" evidence="5">
    <location>
        <begin position="182"/>
        <end position="263"/>
    </location>
</feature>
<keyword evidence="4" id="KW-0812">Transmembrane</keyword>
<dbReference type="AlphaFoldDB" id="A0A0R3U5C2"/>
<dbReference type="GO" id="GO:0016787">
    <property type="term" value="F:hydrolase activity"/>
    <property type="evidence" value="ECO:0007669"/>
    <property type="project" value="TreeGrafter"/>
</dbReference>
<reference evidence="6 7" key="1">
    <citation type="submission" date="2018-10" db="EMBL/GenBank/DDBJ databases">
        <authorList>
            <consortium name="Pathogen Informatics"/>
        </authorList>
    </citation>
    <scope>NUCLEOTIDE SEQUENCE [LARGE SCALE GENOMIC DNA]</scope>
</reference>
<evidence type="ECO:0000256" key="2">
    <source>
        <dbReference type="ARBA" id="ARBA00022553"/>
    </source>
</evidence>
<gene>
    <name evidence="6" type="ORF">MCOS_LOCUS1915</name>
</gene>